<keyword evidence="2" id="KW-0732">Signal</keyword>
<keyword evidence="4" id="KW-1185">Reference proteome</keyword>
<feature type="chain" id="PRO_5015726543" evidence="2">
    <location>
        <begin position="29"/>
        <end position="1363"/>
    </location>
</feature>
<feature type="compositionally biased region" description="Basic residues" evidence="1">
    <location>
        <begin position="762"/>
        <end position="774"/>
    </location>
</feature>
<evidence type="ECO:0000313" key="4">
    <source>
        <dbReference type="Proteomes" id="UP000239156"/>
    </source>
</evidence>
<feature type="region of interest" description="Disordered" evidence="1">
    <location>
        <begin position="170"/>
        <end position="189"/>
    </location>
</feature>
<name>A0A2S4VB17_9BASI</name>
<reference evidence="3" key="1">
    <citation type="submission" date="2017-12" db="EMBL/GenBank/DDBJ databases">
        <title>Gene loss provides genomic basis for host adaptation in cereal stripe rust fungi.</title>
        <authorList>
            <person name="Xia C."/>
        </authorList>
    </citation>
    <scope>NUCLEOTIDE SEQUENCE [LARGE SCALE GENOMIC DNA]</scope>
    <source>
        <strain evidence="3">93-210</strain>
    </source>
</reference>
<dbReference type="Proteomes" id="UP000239156">
    <property type="component" value="Unassembled WGS sequence"/>
</dbReference>
<evidence type="ECO:0000256" key="2">
    <source>
        <dbReference type="SAM" id="SignalP"/>
    </source>
</evidence>
<feature type="signal peptide" evidence="2">
    <location>
        <begin position="1"/>
        <end position="28"/>
    </location>
</feature>
<dbReference type="VEuPathDB" id="FungiDB:PSTT_08828"/>
<organism evidence="3 4">
    <name type="scientific">Puccinia striiformis</name>
    <dbReference type="NCBI Taxonomy" id="27350"/>
    <lineage>
        <taxon>Eukaryota</taxon>
        <taxon>Fungi</taxon>
        <taxon>Dikarya</taxon>
        <taxon>Basidiomycota</taxon>
        <taxon>Pucciniomycotina</taxon>
        <taxon>Pucciniomycetes</taxon>
        <taxon>Pucciniales</taxon>
        <taxon>Pucciniaceae</taxon>
        <taxon>Puccinia</taxon>
    </lineage>
</organism>
<evidence type="ECO:0000256" key="1">
    <source>
        <dbReference type="SAM" id="MobiDB-lite"/>
    </source>
</evidence>
<feature type="region of interest" description="Disordered" evidence="1">
    <location>
        <begin position="811"/>
        <end position="840"/>
    </location>
</feature>
<feature type="non-terminal residue" evidence="3">
    <location>
        <position position="1"/>
    </location>
</feature>
<protein>
    <submittedName>
        <fullName evidence="3">Uncharacterized protein</fullName>
    </submittedName>
</protein>
<accession>A0A2S4VB17</accession>
<feature type="region of interest" description="Disordered" evidence="1">
    <location>
        <begin position="753"/>
        <end position="784"/>
    </location>
</feature>
<evidence type="ECO:0000313" key="3">
    <source>
        <dbReference type="EMBL" id="POW06668.1"/>
    </source>
</evidence>
<comment type="caution">
    <text evidence="3">The sequence shown here is derived from an EMBL/GenBank/DDBJ whole genome shotgun (WGS) entry which is preliminary data.</text>
</comment>
<feature type="compositionally biased region" description="Basic and acidic residues" evidence="1">
    <location>
        <begin position="178"/>
        <end position="189"/>
    </location>
</feature>
<dbReference type="EMBL" id="PKSL01000083">
    <property type="protein sequence ID" value="POW06668.1"/>
    <property type="molecule type" value="Genomic_DNA"/>
</dbReference>
<proteinExistence type="predicted"/>
<dbReference type="VEuPathDB" id="FungiDB:PSHT_08603"/>
<gene>
    <name evidence="3" type="ORF">PSTT_08828</name>
</gene>
<feature type="region of interest" description="Disordered" evidence="1">
    <location>
        <begin position="85"/>
        <end position="109"/>
    </location>
</feature>
<sequence length="1363" mass="156113">ILGRRMRRCYSLAHLLALCALLHRLILGGDFITEAGPTLALDLRPSSSSSQAGAVEVADQVGEGGVIPGDRLKTLDRLKETRKLRRVRQKVNHSERLPAHNPRPYSGQHQMTHTIVNPEHPYQISTLPDPVEEVRAPQLSRKRKLLDFDLNFSPPPSPTHEVNIPPPVKHTSYNNSPHDVHTRSDPDDFWDMREPIPPGFIPMPSITRWSVVHPDLFIRYHSPFKARIDSFSNKYTLRMSVRRNEKMKNLPVYMVRCLDPSSETPRRLILPKIAQLRKSPANDGKVNPNKRAKKDRLQVPFTLGLLFGNLIKSILFSHGAFLKKIDCTVEEELSRHDALMSWLNELVFSNENRLPICGQITETDFERLKDQGYNSAQKRLITYLQGQPEDAIFYTDLMTLALIGIWYKRELPHEWAERFLSSEKVFWLRMQEAIGEARQDRDWRAGQWIEKMYKGQPGDTTLGNFDLIELRRALQSKSNRRRPWSERRPWVVHKDNFKPSVVEREIIMAHQKVNKLVNTPPVGRAMSYVAGIQAALQYAIEKSTGKEVFLVRVVSPNGRTHPDGSLVTQLTNLLCGLRQYHQRLLNYLEHEEIPTIPNAHSKFLDWLSETILRPPEADQHFPLFGYLSKEIGDQKSLDHTIFNPIQHIVLLSLTKRRKKDHAASDLVSILGYWYKVIKPNYWNTHFKTNSISVNLRMKTCALLGHLPAVWLSAQLIAGGHFLTEADITLTVGPSTLNLLSSSSQAEARVEFAETAGEETSRRVRQKVNHAKRPPIHVPLSSGREQLVMETSPAPVVPADQASGLTPKRKLDIDLNLTPPSSPTHEAASAEQSNSDANDHHKIDVDDSWDMREPIPPGFIPMPQLTRWAVVHPDLFTRYHAPFKAQMDPFGDRHDFRVSVKKSEKIDLLPVYMFPYVDTSSGIPRRVIVPRIARLGKSDASAADEKVDIAPAKVKFLPSSRLGLRFGNLIKCMLFSHGAFLSRIGCTMEEELMRHDALMQWLHKLVFDNKDRLPICGQISEIDYERLKEKGYNSAQKLLIRYLHGQAEDDIFHTEFVALALIGIWYKRESPKEWAERFLGSEEVFWLRMQESINSRQGSKGWRAGHWMENRLEGQHEGEVRLGNFDLIKLRQTLGFGSSRPRSWVKHTPWAISKDDFKPSTVEERIIKAQQMTLNLVDGLAIRVKLMKSVEKTQAGLQSARVKNTGKEVFLVRVVALSGRIYPHRSLERRVTNLLRGTREYHHLLIDRLGLRGIPSIPDAHDRFLVWFDETILTPSGANSLPLFGYVAEVGEKLDESRFNPIQHLVLLFITKHKKEHFATDVLSILGYWYKNLHPVYWNDHFKDESHFAQFVTSSVSFNGKEVH</sequence>